<proteinExistence type="predicted"/>
<gene>
    <name evidence="1" type="ORF">BN1097_710351</name>
</gene>
<sequence>MALNDIFYRYNFKKVCIRTNSLKFLKSSKVESLDYLDCFMKLI</sequence>
<evidence type="ECO:0000313" key="1">
    <source>
        <dbReference type="EMBL" id="CDS89733.1"/>
    </source>
</evidence>
<protein>
    <submittedName>
        <fullName evidence="1">Uncharacterized protein</fullName>
    </submittedName>
</protein>
<accession>A0A069AGA1</accession>
<reference evidence="1" key="1">
    <citation type="submission" date="2014-07" db="EMBL/GenBank/DDBJ databases">
        <authorList>
            <person name="Monot Marc"/>
        </authorList>
    </citation>
    <scope>NUCLEOTIDE SEQUENCE</scope>
    <source>
        <strain evidence="1">7032994</strain>
    </source>
</reference>
<name>A0A069AGA1_CLODI</name>
<organism evidence="1">
    <name type="scientific">Clostridioides difficile</name>
    <name type="common">Peptoclostridium difficile</name>
    <dbReference type="NCBI Taxonomy" id="1496"/>
    <lineage>
        <taxon>Bacteria</taxon>
        <taxon>Bacillati</taxon>
        <taxon>Bacillota</taxon>
        <taxon>Clostridia</taxon>
        <taxon>Peptostreptococcales</taxon>
        <taxon>Peptostreptococcaceae</taxon>
        <taxon>Clostridioides</taxon>
    </lineage>
</organism>
<dbReference type="AlphaFoldDB" id="A0A069AGA1"/>
<dbReference type="EMBL" id="LK932411">
    <property type="protein sequence ID" value="CDS89733.1"/>
    <property type="molecule type" value="Genomic_DNA"/>
</dbReference>